<evidence type="ECO:0000256" key="3">
    <source>
        <dbReference type="ARBA" id="ARBA00022840"/>
    </source>
</evidence>
<dbReference type="InterPro" id="IPR029000">
    <property type="entry name" value="Cyclophilin-like_dom_sf"/>
</dbReference>
<evidence type="ECO:0000256" key="2">
    <source>
        <dbReference type="ARBA" id="ARBA00022801"/>
    </source>
</evidence>
<dbReference type="SUPFAM" id="SSF50891">
    <property type="entry name" value="Cyclophilin-like"/>
    <property type="match status" value="2"/>
</dbReference>
<accession>A0ABP5AC93</accession>
<evidence type="ECO:0000256" key="1">
    <source>
        <dbReference type="ARBA" id="ARBA00022741"/>
    </source>
</evidence>
<feature type="domain" description="Carboxyltransferase" evidence="6">
    <location>
        <begin position="264"/>
        <end position="531"/>
    </location>
</feature>
<keyword evidence="8" id="KW-1185">Reference proteome</keyword>
<dbReference type="Pfam" id="PF02682">
    <property type="entry name" value="CT_C_D"/>
    <property type="match status" value="1"/>
</dbReference>
<dbReference type="EMBL" id="BAAALV010000002">
    <property type="protein sequence ID" value="GAA1909207.1"/>
    <property type="molecule type" value="Genomic_DNA"/>
</dbReference>
<sequence length="531" mass="54452">MHSAQVALTVRPAGERALLLETAGTAQAFALHQYLSAAPLPGQVEAVPAARTVLVRFATGAQARQAAGPAAELEPGASPEPAADAPLVELPTIYDGEDLDDVARLTGLGSAEAVVQAHTAALWTAAFCGFAPGFAYLTGGGPQLEVPRREEPRTAVPAGAVALAGEYSAAYPGVSPGGWQLIGRTSAALWDLEREFPALISPGTRVRFVPVREQVLVSEPGTQEALRDGTETPKAGPVPRPGAEILAAGPLATVQDLGRPGHSHVGVGRSGAADRSALLRANRLTGNPPGAAGLEVLFGGLRLRAGKDLVLAVTGADTPVSIRTSDGTERAAPLEEPFVLRSGSELALGAPAAGLRSYLAFRGGIEAAPVLGSRSTDTLAGLGPRPLRDGDILDVGRDPGTAVGHPETPPPLPGGGVTELRYIPGPRQDWFGTDGTNAFESRIWTVGERSNRVGIRFDGEALTGREDGELASEAMLPGSVQVPPSGLPILFLADAPVTGGYPVIGVVVEADLDAAAQLRPGSAVRFIPAAR</sequence>
<evidence type="ECO:0000313" key="8">
    <source>
        <dbReference type="Proteomes" id="UP001500784"/>
    </source>
</evidence>
<dbReference type="InterPro" id="IPR003778">
    <property type="entry name" value="CT_A_B"/>
</dbReference>
<evidence type="ECO:0000259" key="6">
    <source>
        <dbReference type="SMART" id="SM00797"/>
    </source>
</evidence>
<dbReference type="InterPro" id="IPR003833">
    <property type="entry name" value="CT_C_D"/>
</dbReference>
<dbReference type="PANTHER" id="PTHR43309:SF3">
    <property type="entry name" value="5-OXOPROLINASE SUBUNIT C"/>
    <property type="match status" value="1"/>
</dbReference>
<name>A0ABP5AC93_9MICC</name>
<dbReference type="SUPFAM" id="SSF160467">
    <property type="entry name" value="PH0987 N-terminal domain-like"/>
    <property type="match status" value="1"/>
</dbReference>
<feature type="region of interest" description="Disordered" evidence="4">
    <location>
        <begin position="220"/>
        <end position="239"/>
    </location>
</feature>
<gene>
    <name evidence="7" type="ORF">GCM10009688_12150</name>
</gene>
<dbReference type="Gene3D" id="2.40.100.10">
    <property type="entry name" value="Cyclophilin-like"/>
    <property type="match status" value="2"/>
</dbReference>
<dbReference type="Gene3D" id="3.30.1360.40">
    <property type="match status" value="1"/>
</dbReference>
<keyword evidence="3" id="KW-0067">ATP-binding</keyword>
<evidence type="ECO:0000256" key="4">
    <source>
        <dbReference type="SAM" id="MobiDB-lite"/>
    </source>
</evidence>
<dbReference type="SMART" id="SM00797">
    <property type="entry name" value="AHS2"/>
    <property type="match status" value="1"/>
</dbReference>
<dbReference type="RefSeq" id="WP_152225771.1">
    <property type="nucleotide sequence ID" value="NZ_BAAALV010000002.1"/>
</dbReference>
<dbReference type="Proteomes" id="UP001500784">
    <property type="component" value="Unassembled WGS sequence"/>
</dbReference>
<dbReference type="Pfam" id="PF02626">
    <property type="entry name" value="CT_A_B"/>
    <property type="match status" value="1"/>
</dbReference>
<feature type="region of interest" description="Disordered" evidence="4">
    <location>
        <begin position="399"/>
        <end position="419"/>
    </location>
</feature>
<comment type="caution">
    <text evidence="7">The sequence shown here is derived from an EMBL/GenBank/DDBJ whole genome shotgun (WGS) entry which is preliminary data.</text>
</comment>
<dbReference type="SMART" id="SM00796">
    <property type="entry name" value="AHS1"/>
    <property type="match status" value="1"/>
</dbReference>
<reference evidence="8" key="1">
    <citation type="journal article" date="2019" name="Int. J. Syst. Evol. Microbiol.">
        <title>The Global Catalogue of Microorganisms (GCM) 10K type strain sequencing project: providing services to taxonomists for standard genome sequencing and annotation.</title>
        <authorList>
            <consortium name="The Broad Institute Genomics Platform"/>
            <consortium name="The Broad Institute Genome Sequencing Center for Infectious Disease"/>
            <person name="Wu L."/>
            <person name="Ma J."/>
        </authorList>
    </citation>
    <scope>NUCLEOTIDE SEQUENCE [LARGE SCALE GENOMIC DNA]</scope>
    <source>
        <strain evidence="8">JCM 13316</strain>
    </source>
</reference>
<evidence type="ECO:0000313" key="7">
    <source>
        <dbReference type="EMBL" id="GAA1909207.1"/>
    </source>
</evidence>
<proteinExistence type="predicted"/>
<dbReference type="NCBIfam" id="TIGR00724">
    <property type="entry name" value="urea_amlyse_rel"/>
    <property type="match status" value="1"/>
</dbReference>
<evidence type="ECO:0000259" key="5">
    <source>
        <dbReference type="SMART" id="SM00796"/>
    </source>
</evidence>
<keyword evidence="2" id="KW-0378">Hydrolase</keyword>
<dbReference type="PANTHER" id="PTHR43309">
    <property type="entry name" value="5-OXOPROLINASE SUBUNIT C"/>
    <property type="match status" value="1"/>
</dbReference>
<dbReference type="InterPro" id="IPR052708">
    <property type="entry name" value="PxpC"/>
</dbReference>
<keyword evidence="1" id="KW-0547">Nucleotide-binding</keyword>
<feature type="domain" description="Carboxyltransferase" evidence="5">
    <location>
        <begin position="8"/>
        <end position="200"/>
    </location>
</feature>
<organism evidence="7 8">
    <name type="scientific">Arthrobacter gandavensis</name>
    <dbReference type="NCBI Taxonomy" id="169960"/>
    <lineage>
        <taxon>Bacteria</taxon>
        <taxon>Bacillati</taxon>
        <taxon>Actinomycetota</taxon>
        <taxon>Actinomycetes</taxon>
        <taxon>Micrococcales</taxon>
        <taxon>Micrococcaceae</taxon>
        <taxon>Arthrobacter</taxon>
    </lineage>
</organism>
<protein>
    <submittedName>
        <fullName evidence="7">5-oxoprolinase/urea amidolyase family protein</fullName>
    </submittedName>
</protein>